<name>A0A2S0PCB5_9NEIS</name>
<evidence type="ECO:0000259" key="6">
    <source>
        <dbReference type="Pfam" id="PF13193"/>
    </source>
</evidence>
<keyword evidence="4" id="KW-0443">Lipid metabolism</keyword>
<evidence type="ECO:0000259" key="5">
    <source>
        <dbReference type="Pfam" id="PF00501"/>
    </source>
</evidence>
<dbReference type="NCBIfam" id="NF006020">
    <property type="entry name" value="PRK08162.1"/>
    <property type="match status" value="1"/>
</dbReference>
<dbReference type="PANTHER" id="PTHR43859">
    <property type="entry name" value="ACYL-ACTIVATING ENZYME"/>
    <property type="match status" value="1"/>
</dbReference>
<dbReference type="FunFam" id="3.40.50.12780:FF:000003">
    <property type="entry name" value="Long-chain-fatty-acid--CoA ligase FadD"/>
    <property type="match status" value="1"/>
</dbReference>
<feature type="domain" description="AMP-binding enzyme C-terminal" evidence="6">
    <location>
        <begin position="457"/>
        <end position="532"/>
    </location>
</feature>
<dbReference type="PROSITE" id="PS00455">
    <property type="entry name" value="AMP_BINDING"/>
    <property type="match status" value="1"/>
</dbReference>
<dbReference type="STRING" id="1122240.GCA_000620105_01613"/>
<reference evidence="7 8" key="1">
    <citation type="submission" date="2018-04" db="EMBL/GenBank/DDBJ databases">
        <title>Denitrifier Microvirgula.</title>
        <authorList>
            <person name="Anderson E."/>
            <person name="Jang J."/>
            <person name="Ishii S."/>
        </authorList>
    </citation>
    <scope>NUCLEOTIDE SEQUENCE [LARGE SCALE GENOMIC DNA]</scope>
    <source>
        <strain evidence="7 8">BE2.4</strain>
    </source>
</reference>
<evidence type="ECO:0000313" key="7">
    <source>
        <dbReference type="EMBL" id="AVY94917.1"/>
    </source>
</evidence>
<dbReference type="FunFam" id="3.30.300.30:FF:000008">
    <property type="entry name" value="2,3-dihydroxybenzoate-AMP ligase"/>
    <property type="match status" value="1"/>
</dbReference>
<evidence type="ECO:0000313" key="8">
    <source>
        <dbReference type="Proteomes" id="UP000244173"/>
    </source>
</evidence>
<keyword evidence="8" id="KW-1185">Reference proteome</keyword>
<feature type="domain" description="AMP-dependent synthetase/ligase" evidence="5">
    <location>
        <begin position="30"/>
        <end position="407"/>
    </location>
</feature>
<sequence length="550" mass="60167">MASTPHNPYSIGLDKTPANYVPLSPVSFVARSAELYPDKPAVIHGQRCLTWSQVYARSRRLASALAQRGVCKGATVAILAPNIPEMVEAHYGVPMLGAILNTMNFRLDAATLAFQLEHGEASVFLVDSEFAGLARDALARSQRKPLIIDIADSEYDTGDRLGSLTYEALLNEGDPDYEWPALEDEWDAITLNYTSGTTGNPKGVVYHHRGAYLNALGNVVATQMTPDTVKLWSLPMFHCNGWCFNWSIAAVGGTSVCLRRVEAGAMYKAISEHNVNYMCGAAVVLSMFINAAETDRRDFPRTVRFIAAAAPVPVPIIRAAEAIGFKVTHVYGLTETYGPATACVWKDEFNALGDDEQGEILKRQGMRYHVQEAASVLNPETMARVPADGQTLGEVMFRGNIVMKGYLKNPSATDAAFAGGWFHTGDIGVLHPDGYIELKDRSKDVIISGGENISSIEVEAVLYQHPSVLECAVVAKKDDKWGEIPCAYITLKMGAPEPTPIELTQFCRERLAHYKAPRMFVFGPLPKTSTGKIQKFVLRDQVNDGGFKLN</sequence>
<dbReference type="Gene3D" id="3.40.50.12780">
    <property type="entry name" value="N-terminal domain of ligase-like"/>
    <property type="match status" value="1"/>
</dbReference>
<keyword evidence="2" id="KW-0436">Ligase</keyword>
<dbReference type="InterPro" id="IPR045851">
    <property type="entry name" value="AMP-bd_C_sf"/>
</dbReference>
<dbReference type="Gene3D" id="3.30.300.30">
    <property type="match status" value="1"/>
</dbReference>
<dbReference type="RefSeq" id="WP_028498934.1">
    <property type="nucleotide sequence ID" value="NZ_CALFSO010000016.1"/>
</dbReference>
<dbReference type="Pfam" id="PF00501">
    <property type="entry name" value="AMP-binding"/>
    <property type="match status" value="1"/>
</dbReference>
<dbReference type="PANTHER" id="PTHR43859:SF4">
    <property type="entry name" value="BUTANOATE--COA LIGASE AAE1-RELATED"/>
    <property type="match status" value="1"/>
</dbReference>
<dbReference type="OrthoDB" id="9763207at2"/>
<dbReference type="AlphaFoldDB" id="A0A2S0PCB5"/>
<dbReference type="GO" id="GO:0006631">
    <property type="term" value="P:fatty acid metabolic process"/>
    <property type="evidence" value="ECO:0007669"/>
    <property type="project" value="UniProtKB-KW"/>
</dbReference>
<evidence type="ECO:0000256" key="3">
    <source>
        <dbReference type="ARBA" id="ARBA00022832"/>
    </source>
</evidence>
<comment type="similarity">
    <text evidence="1">Belongs to the ATP-dependent AMP-binding enzyme family.</text>
</comment>
<keyword evidence="3" id="KW-0276">Fatty acid metabolism</keyword>
<dbReference type="EMBL" id="CP028519">
    <property type="protein sequence ID" value="AVY94917.1"/>
    <property type="molecule type" value="Genomic_DNA"/>
</dbReference>
<dbReference type="GO" id="GO:0016874">
    <property type="term" value="F:ligase activity"/>
    <property type="evidence" value="ECO:0007669"/>
    <property type="project" value="UniProtKB-KW"/>
</dbReference>
<dbReference type="InterPro" id="IPR025110">
    <property type="entry name" value="AMP-bd_C"/>
</dbReference>
<dbReference type="InterPro" id="IPR042099">
    <property type="entry name" value="ANL_N_sf"/>
</dbReference>
<dbReference type="KEGG" id="maer:DAI18_13355"/>
<dbReference type="InterPro" id="IPR000873">
    <property type="entry name" value="AMP-dep_synth/lig_dom"/>
</dbReference>
<dbReference type="Pfam" id="PF13193">
    <property type="entry name" value="AMP-binding_C"/>
    <property type="match status" value="1"/>
</dbReference>
<dbReference type="Proteomes" id="UP000244173">
    <property type="component" value="Chromosome"/>
</dbReference>
<dbReference type="SUPFAM" id="SSF56801">
    <property type="entry name" value="Acetyl-CoA synthetase-like"/>
    <property type="match status" value="1"/>
</dbReference>
<evidence type="ECO:0000256" key="2">
    <source>
        <dbReference type="ARBA" id="ARBA00022598"/>
    </source>
</evidence>
<dbReference type="CDD" id="cd12118">
    <property type="entry name" value="ttLC_FACS_AEE21_like"/>
    <property type="match status" value="1"/>
</dbReference>
<accession>A0A2S0PCB5</accession>
<evidence type="ECO:0000256" key="4">
    <source>
        <dbReference type="ARBA" id="ARBA00023098"/>
    </source>
</evidence>
<dbReference type="InterPro" id="IPR020845">
    <property type="entry name" value="AMP-binding_CS"/>
</dbReference>
<organism evidence="7 8">
    <name type="scientific">Microvirgula aerodenitrificans</name>
    <dbReference type="NCBI Taxonomy" id="57480"/>
    <lineage>
        <taxon>Bacteria</taxon>
        <taxon>Pseudomonadati</taxon>
        <taxon>Pseudomonadota</taxon>
        <taxon>Betaproteobacteria</taxon>
        <taxon>Neisseriales</taxon>
        <taxon>Aquaspirillaceae</taxon>
        <taxon>Microvirgula</taxon>
    </lineage>
</organism>
<gene>
    <name evidence="7" type="ORF">DAI18_13355</name>
</gene>
<evidence type="ECO:0000256" key="1">
    <source>
        <dbReference type="ARBA" id="ARBA00006432"/>
    </source>
</evidence>
<protein>
    <submittedName>
        <fullName evidence="7">Acyl-CoA synthetase</fullName>
    </submittedName>
</protein>
<proteinExistence type="inferred from homology"/>